<organism evidence="1 2">
    <name type="scientific">Streptococcus dysgalactiae</name>
    <dbReference type="NCBI Taxonomy" id="1334"/>
    <lineage>
        <taxon>Bacteria</taxon>
        <taxon>Bacillati</taxon>
        <taxon>Bacillota</taxon>
        <taxon>Bacilli</taxon>
        <taxon>Lactobacillales</taxon>
        <taxon>Streptococcaceae</taxon>
        <taxon>Streptococcus</taxon>
    </lineage>
</organism>
<proteinExistence type="predicted"/>
<name>A0AAE9UNC7_STRDY</name>
<sequence>MKLKHKVRINVTDDVGNKQAVLQGGICYLPRKIAQWLFGENLEILVLTPGQSVQSVEIHEVKEGVTCDE</sequence>
<dbReference type="RefSeq" id="WP_021722458.1">
    <property type="nucleotide sequence ID" value="NZ_CP095081.1"/>
</dbReference>
<dbReference type="AlphaFoldDB" id="A0AAE9UNC7"/>
<dbReference type="Proteomes" id="UP001164948">
    <property type="component" value="Chromosome"/>
</dbReference>
<evidence type="ECO:0000313" key="1">
    <source>
        <dbReference type="EMBL" id="WAI93767.1"/>
    </source>
</evidence>
<reference evidence="1" key="1">
    <citation type="submission" date="2022-03" db="EMBL/GenBank/DDBJ databases">
        <title>Characterization and genomic analysis of a Streptococcus dysgalactiae associated with cultured channel catfish mortalities in China.</title>
        <authorList>
            <person name="Wang J."/>
            <person name="Geng Y."/>
        </authorList>
    </citation>
    <scope>NUCLEOTIDE SEQUENCE</scope>
    <source>
        <strain evidence="1">WJ001</strain>
    </source>
</reference>
<dbReference type="EMBL" id="CP095081">
    <property type="protein sequence ID" value="WAI93767.1"/>
    <property type="molecule type" value="Genomic_DNA"/>
</dbReference>
<evidence type="ECO:0000313" key="2">
    <source>
        <dbReference type="Proteomes" id="UP001164948"/>
    </source>
</evidence>
<gene>
    <name evidence="1" type="ORF">MP619_03980</name>
</gene>
<accession>A0AAE9UNC7</accession>
<protein>
    <submittedName>
        <fullName evidence="1">Uncharacterized protein</fullName>
    </submittedName>
</protein>